<feature type="region of interest" description="Disordered" evidence="2">
    <location>
        <begin position="1900"/>
        <end position="1920"/>
    </location>
</feature>
<feature type="region of interest" description="Disordered" evidence="2">
    <location>
        <begin position="1720"/>
        <end position="1739"/>
    </location>
</feature>
<feature type="coiled-coil region" evidence="1">
    <location>
        <begin position="410"/>
        <end position="461"/>
    </location>
</feature>
<dbReference type="PANTHER" id="PTHR23159">
    <property type="entry name" value="CENTROSOMAL PROTEIN 2"/>
    <property type="match status" value="1"/>
</dbReference>
<evidence type="ECO:0000313" key="3">
    <source>
        <dbReference type="EMBL" id="OWR50971.1"/>
    </source>
</evidence>
<feature type="coiled-coil region" evidence="1">
    <location>
        <begin position="1857"/>
        <end position="1891"/>
    </location>
</feature>
<proteinExistence type="predicted"/>
<keyword evidence="4" id="KW-1185">Reference proteome</keyword>
<feature type="coiled-coil region" evidence="1">
    <location>
        <begin position="812"/>
        <end position="877"/>
    </location>
</feature>
<feature type="coiled-coil region" evidence="1">
    <location>
        <begin position="76"/>
        <end position="103"/>
    </location>
</feature>
<feature type="coiled-coil region" evidence="1">
    <location>
        <begin position="1335"/>
        <end position="1476"/>
    </location>
</feature>
<dbReference type="PANTHER" id="PTHR23159:SF31">
    <property type="entry name" value="CENTROSOME-ASSOCIATED PROTEIN CEP250 ISOFORM X1"/>
    <property type="match status" value="1"/>
</dbReference>
<feature type="coiled-coil region" evidence="1">
    <location>
        <begin position="930"/>
        <end position="1201"/>
    </location>
</feature>
<accession>A0A212FB59</accession>
<protein>
    <recommendedName>
        <fullName evidence="5">Leucine-rich repeat-containing protein DDB_G0290503</fullName>
    </recommendedName>
</protein>
<evidence type="ECO:0000256" key="2">
    <source>
        <dbReference type="SAM" id="MobiDB-lite"/>
    </source>
</evidence>
<evidence type="ECO:0008006" key="5">
    <source>
        <dbReference type="Google" id="ProtNLM"/>
    </source>
</evidence>
<dbReference type="EMBL" id="AGBW02009374">
    <property type="protein sequence ID" value="OWR50971.1"/>
    <property type="molecule type" value="Genomic_DNA"/>
</dbReference>
<keyword evidence="1" id="KW-0175">Coiled coil</keyword>
<dbReference type="Proteomes" id="UP000007151">
    <property type="component" value="Unassembled WGS sequence"/>
</dbReference>
<organism evidence="3 4">
    <name type="scientific">Danaus plexippus plexippus</name>
    <dbReference type="NCBI Taxonomy" id="278856"/>
    <lineage>
        <taxon>Eukaryota</taxon>
        <taxon>Metazoa</taxon>
        <taxon>Ecdysozoa</taxon>
        <taxon>Arthropoda</taxon>
        <taxon>Hexapoda</taxon>
        <taxon>Insecta</taxon>
        <taxon>Pterygota</taxon>
        <taxon>Neoptera</taxon>
        <taxon>Endopterygota</taxon>
        <taxon>Lepidoptera</taxon>
        <taxon>Glossata</taxon>
        <taxon>Ditrysia</taxon>
        <taxon>Papilionoidea</taxon>
        <taxon>Nymphalidae</taxon>
        <taxon>Danainae</taxon>
        <taxon>Danaini</taxon>
        <taxon>Danaina</taxon>
        <taxon>Danaus</taxon>
        <taxon>Danaus</taxon>
    </lineage>
</organism>
<name>A0A212FB59_DANPL</name>
<feature type="compositionally biased region" description="Basic and acidic residues" evidence="2">
    <location>
        <begin position="1900"/>
        <end position="1910"/>
    </location>
</feature>
<feature type="coiled-coil region" evidence="1">
    <location>
        <begin position="1235"/>
        <end position="1290"/>
    </location>
</feature>
<comment type="caution">
    <text evidence="3">The sequence shown here is derived from an EMBL/GenBank/DDBJ whole genome shotgun (WGS) entry which is preliminary data.</text>
</comment>
<dbReference type="KEGG" id="dpl:KGM_214092"/>
<reference evidence="3 4" key="1">
    <citation type="journal article" date="2011" name="Cell">
        <title>The monarch butterfly genome yields insights into long-distance migration.</title>
        <authorList>
            <person name="Zhan S."/>
            <person name="Merlin C."/>
            <person name="Boore J.L."/>
            <person name="Reppert S.M."/>
        </authorList>
    </citation>
    <scope>NUCLEOTIDE SEQUENCE [LARGE SCALE GENOMIC DNA]</scope>
    <source>
        <strain evidence="3">F-2</strain>
    </source>
</reference>
<feature type="coiled-coil region" evidence="1">
    <location>
        <begin position="503"/>
        <end position="722"/>
    </location>
</feature>
<feature type="region of interest" description="Disordered" evidence="2">
    <location>
        <begin position="1530"/>
        <end position="1552"/>
    </location>
</feature>
<dbReference type="STRING" id="278856.A0A212FB59"/>
<feature type="coiled-coil region" evidence="1">
    <location>
        <begin position="2015"/>
        <end position="2060"/>
    </location>
</feature>
<sequence length="2174" mass="253586">MSFITKRERVFNEYDLFDLPARNEGKLKTYASCTDARAWSHFCSDKTEHLVEIIKRNNETVRPKYVPTDVIVNTLMTVKNAEIARLRRKIDEFEQMIAAYDQLELTCEQKCEIASAHAAIKAANKELDDMCLDLDLSGYTEGVDSEAYETGKSRGDESTKYSQEVEKFKEKDIEKEKETAKSGGDEWIVEKEPMSKMEAKCNQIGSPPCVCDASTSAYDSRIDEMKELIINKDAKLSAMQNTIAVMENDVCEPYCIYAHIYTALEKIFGILCQNKKYKQYLDLLTAGKDTRCIDITGKILFKMKVLEKFSLALIAPCTQERSTHEDCSCYRAEILTHVETTFALTSMENNKPNIDIDSKRAQLVADIMQHQEMQEILSKEDITSRNEDEQLDDPYNIDNYNIDAENINRLKNLQANYDDLLNCYETLKHERDNIFIQCQKYVNLEQECQCLQNQLQEYNQMWKEKEIFKKRSEDLDKLKENYYILTEETLNLETKLKAEQEINKIKCEAIDELRNENVRLEKKITEASLMFEKQKNNLVCKVKEYECKIMCQEQQIRSLSQQIDNFLEQEINKTPTSEEASRSIELLDNIEAQKEQIKNLKDAICCNEEEKQYLQEEYQKKLELINELKFDVEDLKGKYETAVQRNHYLEEYLEEFQDQISKLEDKNTQLNHDIDIKSKAIENLNTILSSKSQEVNNLMNEVDHKRSENKELFNKIIDMERNFSNSLTSLKNEQRVALSSIRLAKQESLEILKSIQFDDLQKQPSNTQNNINEVNSKLDVPTVTKDFLDTESINENLLKEVQGLRDIHFESIQSLQDENRNMKRSLDVASKSSIVLESKLKDFEEIKCKLHKLQEDNNRLIDENEDLKRALDLKNDEINGMLHVVELTKKNSDILIDQLHQSENIQDEFTKLNKAYQNLIGTKNILEEKVLLKDHKIQELLKNVSNLEEENNRKNLDLIKIKSIEKELIDLHDKYSELSEEKQKLLEDFNNKTSEMNSLYNNLEKVIEENQILNNNIKTLQFRETSAKSNLSALQNENETINNNFQALKKESAALLEKIKFYEPLETELNELKRAYQQTIIEKEKLQQDLNEQLSDLHKLEQDNNQKEEILESVLIQARDKKDNYDEVKKEIALLKEEKHSQYKRIEDLLNKLEESDYLINNLNEDIIARDKKITTLENHINELEDEIRKLHKDLEEVVETGEEIKHLSYENLDQCLKTVEAHQSKATHNIKLELTKLQDEKAYLESQLSNTKLESEQSIQDKYKLIAQIEHLQNERLILVSEIKQLELKSTGDSTLNPSSKINDIVTSLDRISKSINNKNTSLEKTLLNVQASYQLLKTKANEAKILAEKERQKILEEKEEAKAARTRLEQQVEYFENKLKEEENNRENIIQDLEREMLNQTLISDKIKQSKEDEILKLKNEISILQKKIKESNENNQNEKIKYADIINGLELTIQEKVDKCHLLEDNLKRFNNKQMSDFGNQTNLFDRKMNLEEKSTQTNFNNSKATQNDIGFSFHGNKAHKYTMYKLPEPPVNLNDRSDNNNIKSDSISPPRHLNEVQILSAAVEPNINVVKDIYINFKIKRLSTSKVEQCSINLLKENKTQIENQETINLSNELLRHYAPEITPGYAPLIPQNNNILSIYNTTLKAPSPIETKSNKRTFWDSKSLAGTNENINIDDIDESINKDNEVRHSSPVIDSQTDKDFFVIYTDTESIYDYRSGNKNESPQSPNLPFDNETATSIEPLSLALAERKDIRRKNNLIPKYEYEDRDDDSIKPRLHIKMPRVTGGSPSTITSIADKRSLDSYTKENIEKDYKKKIDAVKMQYDCNVKSIINEHNQGVASIQSLHEETLHDIVKIHENEIENLRSMSIEAMRKAEKLEKENQSLKMKLKLQYPEKVDEEPKMLSHEGKRKKNKGRIEERLLTKTDIEAYNVRPKRRSHGPCTCSLDMNISDTIRNIFEQVDVEQRKNAEQTYLRYIANKILGANVESLDAQELSFLHLKVCNTWKMKLNKEEALQKKFDFLENELINKQRKTEKHMAELDRKVAEEYRRLQEVREAVCKTPPETHDDSPMEEATQRPCTTRKEMCNCNSVSCNITLGTRCSAGDLQPQMSKPGLKLKRTKMESNRAVLAKLDADEDRDKKLLNDETPTRLKRSHDRQHFRIYRKRERYNI</sequence>
<dbReference type="InParanoid" id="A0A212FB59"/>
<dbReference type="eggNOG" id="ENOG502S5EW">
    <property type="taxonomic scope" value="Eukaryota"/>
</dbReference>
<gene>
    <name evidence="3" type="ORF">KGM_214092</name>
</gene>
<evidence type="ECO:0000313" key="4">
    <source>
        <dbReference type="Proteomes" id="UP000007151"/>
    </source>
</evidence>
<feature type="compositionally biased region" description="Polar residues" evidence="2">
    <location>
        <begin position="1722"/>
        <end position="1739"/>
    </location>
</feature>
<evidence type="ECO:0000256" key="1">
    <source>
        <dbReference type="SAM" id="Coils"/>
    </source>
</evidence>
<feature type="compositionally biased region" description="Low complexity" evidence="2">
    <location>
        <begin position="1543"/>
        <end position="1552"/>
    </location>
</feature>